<keyword evidence="6" id="KW-1185">Reference proteome</keyword>
<dbReference type="SUPFAM" id="SSF46689">
    <property type="entry name" value="Homeodomain-like"/>
    <property type="match status" value="2"/>
</dbReference>
<dbReference type="InterPro" id="IPR003313">
    <property type="entry name" value="AraC-bd"/>
</dbReference>
<evidence type="ECO:0000313" key="6">
    <source>
        <dbReference type="Proteomes" id="UP000000370"/>
    </source>
</evidence>
<dbReference type="Gene3D" id="2.60.120.10">
    <property type="entry name" value="Jelly Rolls"/>
    <property type="match status" value="1"/>
</dbReference>
<keyword evidence="2" id="KW-0238">DNA-binding</keyword>
<evidence type="ECO:0000313" key="5">
    <source>
        <dbReference type="EMBL" id="ABX42822.1"/>
    </source>
</evidence>
<dbReference type="Proteomes" id="UP000000370">
    <property type="component" value="Chromosome"/>
</dbReference>
<reference evidence="6" key="1">
    <citation type="submission" date="2007-11" db="EMBL/GenBank/DDBJ databases">
        <title>Complete genome sequence of Clostridium phytofermentans ISDg.</title>
        <authorList>
            <person name="Leschine S.B."/>
            <person name="Warnick T.A."/>
            <person name="Blanchard J.L."/>
            <person name="Schnell D.J."/>
            <person name="Petit E.L."/>
            <person name="LaTouf W.G."/>
            <person name="Copeland A."/>
            <person name="Lucas S."/>
            <person name="Lapidus A."/>
            <person name="Barry K."/>
            <person name="Glavina del Rio T."/>
            <person name="Dalin E."/>
            <person name="Tice H."/>
            <person name="Pitluck S."/>
            <person name="Kiss H."/>
            <person name="Brettin T."/>
            <person name="Bruce D."/>
            <person name="Detter J.C."/>
            <person name="Han C."/>
            <person name="Kuske C."/>
            <person name="Schmutz J."/>
            <person name="Larimer F."/>
            <person name="Land M."/>
            <person name="Hauser L."/>
            <person name="Kyrpides N."/>
            <person name="Kim E.A."/>
            <person name="Richardson P."/>
        </authorList>
    </citation>
    <scope>NUCLEOTIDE SEQUENCE [LARGE SCALE GENOMIC DNA]</scope>
    <source>
        <strain evidence="6">ATCC 700394 / DSM 18823 / ISDg</strain>
    </source>
</reference>
<organism evidence="5 6">
    <name type="scientific">Lachnoclostridium phytofermentans (strain ATCC 700394 / DSM 18823 / ISDg)</name>
    <name type="common">Clostridium phytofermentans</name>
    <dbReference type="NCBI Taxonomy" id="357809"/>
    <lineage>
        <taxon>Bacteria</taxon>
        <taxon>Bacillati</taxon>
        <taxon>Bacillota</taxon>
        <taxon>Clostridia</taxon>
        <taxon>Lachnospirales</taxon>
        <taxon>Lachnospiraceae</taxon>
    </lineage>
</organism>
<dbReference type="PRINTS" id="PR00032">
    <property type="entry name" value="HTHARAC"/>
</dbReference>
<dbReference type="Pfam" id="PF12833">
    <property type="entry name" value="HTH_18"/>
    <property type="match status" value="1"/>
</dbReference>
<dbReference type="PROSITE" id="PS00041">
    <property type="entry name" value="HTH_ARAC_FAMILY_1"/>
    <property type="match status" value="1"/>
</dbReference>
<dbReference type="SMART" id="SM00342">
    <property type="entry name" value="HTH_ARAC"/>
    <property type="match status" value="1"/>
</dbReference>
<evidence type="ECO:0000256" key="2">
    <source>
        <dbReference type="ARBA" id="ARBA00023125"/>
    </source>
</evidence>
<evidence type="ECO:0000256" key="3">
    <source>
        <dbReference type="ARBA" id="ARBA00023163"/>
    </source>
</evidence>
<dbReference type="SUPFAM" id="SSF51215">
    <property type="entry name" value="Regulatory protein AraC"/>
    <property type="match status" value="1"/>
</dbReference>
<feature type="domain" description="HTH araC/xylS-type" evidence="4">
    <location>
        <begin position="175"/>
        <end position="273"/>
    </location>
</feature>
<dbReference type="HOGENOM" id="CLU_000445_88_3_9"/>
<dbReference type="PROSITE" id="PS01124">
    <property type="entry name" value="HTH_ARAC_FAMILY_2"/>
    <property type="match status" value="1"/>
</dbReference>
<dbReference type="PANTHER" id="PTHR43280">
    <property type="entry name" value="ARAC-FAMILY TRANSCRIPTIONAL REGULATOR"/>
    <property type="match status" value="1"/>
</dbReference>
<dbReference type="Gene3D" id="1.10.10.60">
    <property type="entry name" value="Homeodomain-like"/>
    <property type="match status" value="2"/>
</dbReference>
<dbReference type="STRING" id="357809.Cphy_2461"/>
<dbReference type="PANTHER" id="PTHR43280:SF28">
    <property type="entry name" value="HTH-TYPE TRANSCRIPTIONAL ACTIVATOR RHAS"/>
    <property type="match status" value="1"/>
</dbReference>
<gene>
    <name evidence="5" type="ordered locus">Cphy_2461</name>
</gene>
<dbReference type="EMBL" id="CP000885">
    <property type="protein sequence ID" value="ABX42822.1"/>
    <property type="molecule type" value="Genomic_DNA"/>
</dbReference>
<dbReference type="GO" id="GO:0003700">
    <property type="term" value="F:DNA-binding transcription factor activity"/>
    <property type="evidence" value="ECO:0007669"/>
    <property type="project" value="InterPro"/>
</dbReference>
<dbReference type="InterPro" id="IPR009057">
    <property type="entry name" value="Homeodomain-like_sf"/>
</dbReference>
<dbReference type="InterPro" id="IPR037923">
    <property type="entry name" value="HTH-like"/>
</dbReference>
<dbReference type="RefSeq" id="WP_012200475.1">
    <property type="nucleotide sequence ID" value="NC_010001.1"/>
</dbReference>
<name>A9KLS8_LACP7</name>
<dbReference type="eggNOG" id="COG2169">
    <property type="taxonomic scope" value="Bacteria"/>
</dbReference>
<evidence type="ECO:0000256" key="1">
    <source>
        <dbReference type="ARBA" id="ARBA00023015"/>
    </source>
</evidence>
<sequence length="277" mass="32417">MDPNQDLKITRIKRDPYFSMKDAHLHNFYEMYYLLSGTRRFFVNDTLYNVSKGELILIEEGALHRTTYISGGSHERICITFSKSFLQPLFQEFGEEAVLKCFSQPYVRIPQSRREYFEDLISKAHREMMYQDTYSLYLASSHVYELILFILRLNSISKQDDITPYDASPDDQIMEKAAKYICSNYQSPVTLEETAAYCNMSTTYFSKKFKAVTGFGFKEYLISIRIREASRLLLHTKLPITEIALLSGFNDSNYFGDVFKRMKGISPCKYRKNKEIV</sequence>
<accession>A9KLS8</accession>
<dbReference type="InterPro" id="IPR018062">
    <property type="entry name" value="HTH_AraC-typ_CS"/>
</dbReference>
<protein>
    <submittedName>
        <fullName evidence="5">Transcriptional regulator, AraC family</fullName>
    </submittedName>
</protein>
<dbReference type="Pfam" id="PF02311">
    <property type="entry name" value="AraC_binding"/>
    <property type="match status" value="1"/>
</dbReference>
<keyword evidence="3" id="KW-0804">Transcription</keyword>
<dbReference type="AlphaFoldDB" id="A9KLS8"/>
<dbReference type="KEGG" id="cpy:Cphy_2461"/>
<dbReference type="OrthoDB" id="2112176at2"/>
<keyword evidence="1" id="KW-0805">Transcription regulation</keyword>
<dbReference type="InterPro" id="IPR020449">
    <property type="entry name" value="Tscrpt_reg_AraC-type_HTH"/>
</dbReference>
<proteinExistence type="predicted"/>
<dbReference type="InterPro" id="IPR018060">
    <property type="entry name" value="HTH_AraC"/>
</dbReference>
<dbReference type="GO" id="GO:0043565">
    <property type="term" value="F:sequence-specific DNA binding"/>
    <property type="evidence" value="ECO:0007669"/>
    <property type="project" value="InterPro"/>
</dbReference>
<dbReference type="InterPro" id="IPR014710">
    <property type="entry name" value="RmlC-like_jellyroll"/>
</dbReference>
<evidence type="ECO:0000259" key="4">
    <source>
        <dbReference type="PROSITE" id="PS01124"/>
    </source>
</evidence>